<feature type="region of interest" description="Disordered" evidence="2">
    <location>
        <begin position="120"/>
        <end position="148"/>
    </location>
</feature>
<reference evidence="4" key="1">
    <citation type="journal article" date="2014" name="Nat. Genet.">
        <title>A reference genome for common bean and genome-wide analysis of dual domestications.</title>
        <authorList>
            <person name="Schmutz J."/>
            <person name="McClean P.E."/>
            <person name="Mamidi S."/>
            <person name="Wu G.A."/>
            <person name="Cannon S.B."/>
            <person name="Grimwood J."/>
            <person name="Jenkins J."/>
            <person name="Shu S."/>
            <person name="Song Q."/>
            <person name="Chavarro C."/>
            <person name="Torres-Torres M."/>
            <person name="Geffroy V."/>
            <person name="Moghaddam S.M."/>
            <person name="Gao D."/>
            <person name="Abernathy B."/>
            <person name="Barry K."/>
            <person name="Blair M."/>
            <person name="Brick M.A."/>
            <person name="Chovatia M."/>
            <person name="Gepts P."/>
            <person name="Goodstein D.M."/>
            <person name="Gonzales M."/>
            <person name="Hellsten U."/>
            <person name="Hyten D.L."/>
            <person name="Jia G."/>
            <person name="Kelly J.D."/>
            <person name="Kudrna D."/>
            <person name="Lee R."/>
            <person name="Richard M.M."/>
            <person name="Miklas P.N."/>
            <person name="Osorno J.M."/>
            <person name="Rodrigues J."/>
            <person name="Thareau V."/>
            <person name="Urrea C.A."/>
            <person name="Wang M."/>
            <person name="Yu Y."/>
            <person name="Zhang M."/>
            <person name="Wing R.A."/>
            <person name="Cregan P.B."/>
            <person name="Rokhsar D.S."/>
            <person name="Jackson S.A."/>
        </authorList>
    </citation>
    <scope>NUCLEOTIDE SEQUENCE [LARGE SCALE GENOMIC DNA]</scope>
    <source>
        <strain evidence="4">cv. G19833</strain>
    </source>
</reference>
<dbReference type="Gramene" id="ESW05059">
    <property type="protein sequence ID" value="ESW05059"/>
    <property type="gene ID" value="PHAVU_011G148600g"/>
</dbReference>
<dbReference type="Proteomes" id="UP000000226">
    <property type="component" value="Chromosome 11"/>
</dbReference>
<keyword evidence="4" id="KW-1185">Reference proteome</keyword>
<proteinExistence type="predicted"/>
<protein>
    <submittedName>
        <fullName evidence="3">Uncharacterized protein</fullName>
    </submittedName>
</protein>
<evidence type="ECO:0000256" key="1">
    <source>
        <dbReference type="SAM" id="Coils"/>
    </source>
</evidence>
<gene>
    <name evidence="3" type="ORF">PHAVU_011G148600g</name>
</gene>
<organism evidence="3 4">
    <name type="scientific">Phaseolus vulgaris</name>
    <name type="common">Kidney bean</name>
    <name type="synonym">French bean</name>
    <dbReference type="NCBI Taxonomy" id="3885"/>
    <lineage>
        <taxon>Eukaryota</taxon>
        <taxon>Viridiplantae</taxon>
        <taxon>Streptophyta</taxon>
        <taxon>Embryophyta</taxon>
        <taxon>Tracheophyta</taxon>
        <taxon>Spermatophyta</taxon>
        <taxon>Magnoliopsida</taxon>
        <taxon>eudicotyledons</taxon>
        <taxon>Gunneridae</taxon>
        <taxon>Pentapetalae</taxon>
        <taxon>rosids</taxon>
        <taxon>fabids</taxon>
        <taxon>Fabales</taxon>
        <taxon>Fabaceae</taxon>
        <taxon>Papilionoideae</taxon>
        <taxon>50 kb inversion clade</taxon>
        <taxon>NPAAA clade</taxon>
        <taxon>indigoferoid/millettioid clade</taxon>
        <taxon>Phaseoleae</taxon>
        <taxon>Phaseolus</taxon>
    </lineage>
</organism>
<evidence type="ECO:0000313" key="4">
    <source>
        <dbReference type="Proteomes" id="UP000000226"/>
    </source>
</evidence>
<sequence>MLESASSQNSHVASIDDNEIYIDVVGSGNKKGNVYGLGVLSKRFNSSTSPHSAASQAPVVHQIEEMREIIQKLNDELMTKRVKEGTLEEKMEVLMKTHEEQSERMRKQDEKMQLILQHIQMNNPASGSLDPTTSGHHKGDQSRDVSSE</sequence>
<name>V7AHL6_PHAVU</name>
<evidence type="ECO:0000256" key="2">
    <source>
        <dbReference type="SAM" id="MobiDB-lite"/>
    </source>
</evidence>
<dbReference type="OrthoDB" id="1453354at2759"/>
<accession>V7AHL6</accession>
<dbReference type="AlphaFoldDB" id="V7AHL6"/>
<evidence type="ECO:0000313" key="3">
    <source>
        <dbReference type="EMBL" id="ESW05059.1"/>
    </source>
</evidence>
<feature type="compositionally biased region" description="Polar residues" evidence="2">
    <location>
        <begin position="120"/>
        <end position="134"/>
    </location>
</feature>
<feature type="compositionally biased region" description="Basic and acidic residues" evidence="2">
    <location>
        <begin position="137"/>
        <end position="148"/>
    </location>
</feature>
<feature type="coiled-coil region" evidence="1">
    <location>
        <begin position="63"/>
        <end position="108"/>
    </location>
</feature>
<dbReference type="EMBL" id="CM002298">
    <property type="protein sequence ID" value="ESW05059.1"/>
    <property type="molecule type" value="Genomic_DNA"/>
</dbReference>
<keyword evidence="1" id="KW-0175">Coiled coil</keyword>